<evidence type="ECO:0000259" key="1">
    <source>
        <dbReference type="Pfam" id="PF06985"/>
    </source>
</evidence>
<dbReference type="OrthoDB" id="2157530at2759"/>
<name>A0A4U0X232_9PEZI</name>
<evidence type="ECO:0000313" key="2">
    <source>
        <dbReference type="EMBL" id="TKA70324.1"/>
    </source>
</evidence>
<feature type="domain" description="Heterokaryon incompatibility" evidence="1">
    <location>
        <begin position="4"/>
        <end position="153"/>
    </location>
</feature>
<dbReference type="EMBL" id="NAJQ01000401">
    <property type="protein sequence ID" value="TKA70324.1"/>
    <property type="molecule type" value="Genomic_DNA"/>
</dbReference>
<dbReference type="AlphaFoldDB" id="A0A4U0X232"/>
<dbReference type="PANTHER" id="PTHR24148">
    <property type="entry name" value="ANKYRIN REPEAT DOMAIN-CONTAINING PROTEIN 39 HOMOLOG-RELATED"/>
    <property type="match status" value="1"/>
</dbReference>
<dbReference type="InterPro" id="IPR010730">
    <property type="entry name" value="HET"/>
</dbReference>
<dbReference type="PANTHER" id="PTHR24148:SF64">
    <property type="entry name" value="HETEROKARYON INCOMPATIBILITY DOMAIN-CONTAINING PROTEIN"/>
    <property type="match status" value="1"/>
</dbReference>
<accession>A0A4U0X232</accession>
<evidence type="ECO:0000313" key="3">
    <source>
        <dbReference type="Proteomes" id="UP000309340"/>
    </source>
</evidence>
<dbReference type="InterPro" id="IPR052895">
    <property type="entry name" value="HetReg/Transcr_Mod"/>
</dbReference>
<proteinExistence type="predicted"/>
<organism evidence="2 3">
    <name type="scientific">Friedmanniomyces simplex</name>
    <dbReference type="NCBI Taxonomy" id="329884"/>
    <lineage>
        <taxon>Eukaryota</taxon>
        <taxon>Fungi</taxon>
        <taxon>Dikarya</taxon>
        <taxon>Ascomycota</taxon>
        <taxon>Pezizomycotina</taxon>
        <taxon>Dothideomycetes</taxon>
        <taxon>Dothideomycetidae</taxon>
        <taxon>Mycosphaerellales</taxon>
        <taxon>Teratosphaeriaceae</taxon>
        <taxon>Friedmanniomyces</taxon>
    </lineage>
</organism>
<dbReference type="Pfam" id="PF06985">
    <property type="entry name" value="HET"/>
    <property type="match status" value="1"/>
</dbReference>
<sequence>MVEVQCEGRPFFITQNLYRALWQLRLPDRSRRLWVDAICINQYDVTERSQGVSMMRQIYSGAQRVDVWLGPCDESTADAIALLETIATNCCMSVYGAGQRSWWLQKLKQEDYPNRILQDGPLVDVPDASCLSWQSVKQYYDRDWFTRVWVLQEVQNGADVRLQCGDHVIEWEFVALAAVWITYASPSEIRRLFWKSEGPGTAQTMRDRLRTKRDVPFLLALDQARRFRSTDPRDKVFSLLQHSVTRVNTLSEHHAGNHADSVVSMISPTDRLCSLLTTNEAGSTHLDMLADYSMTASEVYREVAVRSIQQYNSLEVFWYVDSTPALCSLYPSWIPRWDLPSEGTRHDVPSILYDASAGEHPSISSLSKEGITLRGVQVGSITRVQPVFPIGGENPSDSPSLVTPSSTLSKDRLASACTVITQDIWSPGGIRRIQDLRRAHPDLGNHFADFASFILEAVGDGQQDMYVALDTFYCDRCNGVIVPQGKPSPAAPQMYHCASCSPAFGMCGSCFTAGENCLGTMHSSRPKPVPAVHYVRDTATLERLRQTASVGCAEEFGRRMIGTCYNRTFFATAEGWIGSGLDTILPGDVVVVLYGGTVPYVLRKQGCGAYRLIGCCHEDGLMDGEAVKMSEDGELVELDFALK</sequence>
<gene>
    <name evidence="2" type="ORF">B0A55_09631</name>
</gene>
<reference evidence="2 3" key="1">
    <citation type="submission" date="2017-03" db="EMBL/GenBank/DDBJ databases">
        <title>Genomes of endolithic fungi from Antarctica.</title>
        <authorList>
            <person name="Coleine C."/>
            <person name="Masonjones S."/>
            <person name="Stajich J.E."/>
        </authorList>
    </citation>
    <scope>NUCLEOTIDE SEQUENCE [LARGE SCALE GENOMIC DNA]</scope>
    <source>
        <strain evidence="2 3">CCFEE 5184</strain>
    </source>
</reference>
<dbReference type="Proteomes" id="UP000309340">
    <property type="component" value="Unassembled WGS sequence"/>
</dbReference>
<dbReference type="Pfam" id="PF26639">
    <property type="entry name" value="Het-6_barrel"/>
    <property type="match status" value="1"/>
</dbReference>
<keyword evidence="3" id="KW-1185">Reference proteome</keyword>
<comment type="caution">
    <text evidence="2">The sequence shown here is derived from an EMBL/GenBank/DDBJ whole genome shotgun (WGS) entry which is preliminary data.</text>
</comment>
<protein>
    <recommendedName>
        <fullName evidence="1">Heterokaryon incompatibility domain-containing protein</fullName>
    </recommendedName>
</protein>